<feature type="signal peptide" evidence="8">
    <location>
        <begin position="1"/>
        <end position="24"/>
    </location>
</feature>
<keyword evidence="4 7" id="KW-0472">Membrane</keyword>
<dbReference type="PROSITE" id="PS51257">
    <property type="entry name" value="PROKAR_LIPOPROTEIN"/>
    <property type="match status" value="1"/>
</dbReference>
<evidence type="ECO:0000256" key="7">
    <source>
        <dbReference type="RuleBase" id="RU362064"/>
    </source>
</evidence>
<name>A0ABT9SD58_9BURK</name>
<dbReference type="EMBL" id="JAUSRO010000017">
    <property type="protein sequence ID" value="MDP9902291.1"/>
    <property type="molecule type" value="Genomic_DNA"/>
</dbReference>
<keyword evidence="9" id="KW-0282">Flagellum</keyword>
<protein>
    <recommendedName>
        <fullName evidence="7">Flagellar protein</fullName>
    </recommendedName>
</protein>
<feature type="transmembrane region" description="Helical" evidence="7">
    <location>
        <begin position="48"/>
        <end position="66"/>
    </location>
</feature>
<comment type="subcellular location">
    <subcellularLocation>
        <location evidence="7">Cell membrane</location>
    </subcellularLocation>
    <subcellularLocation>
        <location evidence="7">Bacterial flagellum basal body</location>
    </subcellularLocation>
</comment>
<feature type="chain" id="PRO_5047178524" description="Flagellar protein" evidence="8">
    <location>
        <begin position="25"/>
        <end position="155"/>
    </location>
</feature>
<dbReference type="NCBIfam" id="TIGR03500">
    <property type="entry name" value="FliO_TIGR"/>
    <property type="match status" value="1"/>
</dbReference>
<dbReference type="InterPro" id="IPR022781">
    <property type="entry name" value="Flagellar_biosynth_FliO"/>
</dbReference>
<evidence type="ECO:0000256" key="2">
    <source>
        <dbReference type="ARBA" id="ARBA00022692"/>
    </source>
</evidence>
<evidence type="ECO:0000256" key="4">
    <source>
        <dbReference type="ARBA" id="ARBA00023136"/>
    </source>
</evidence>
<evidence type="ECO:0000256" key="8">
    <source>
        <dbReference type="SAM" id="SignalP"/>
    </source>
</evidence>
<keyword evidence="3 7" id="KW-1133">Transmembrane helix</keyword>
<evidence type="ECO:0000256" key="5">
    <source>
        <dbReference type="ARBA" id="ARBA00023143"/>
    </source>
</evidence>
<evidence type="ECO:0000313" key="10">
    <source>
        <dbReference type="Proteomes" id="UP001226867"/>
    </source>
</evidence>
<keyword evidence="9" id="KW-0966">Cell projection</keyword>
<keyword evidence="1 7" id="KW-1003">Cell membrane</keyword>
<keyword evidence="10" id="KW-1185">Reference proteome</keyword>
<evidence type="ECO:0000313" key="9">
    <source>
        <dbReference type="EMBL" id="MDP9902291.1"/>
    </source>
</evidence>
<dbReference type="Proteomes" id="UP001226867">
    <property type="component" value="Unassembled WGS sequence"/>
</dbReference>
<keyword evidence="9" id="KW-0969">Cilium</keyword>
<dbReference type="Pfam" id="PF04347">
    <property type="entry name" value="FliO"/>
    <property type="match status" value="1"/>
</dbReference>
<keyword evidence="5 7" id="KW-0975">Bacterial flagellum</keyword>
<dbReference type="RefSeq" id="WP_307692039.1">
    <property type="nucleotide sequence ID" value="NZ_JAUSRO010000017.1"/>
</dbReference>
<proteinExistence type="inferred from homology"/>
<reference evidence="9 10" key="1">
    <citation type="submission" date="2023-07" db="EMBL/GenBank/DDBJ databases">
        <title>Sorghum-associated microbial communities from plants grown in Nebraska, USA.</title>
        <authorList>
            <person name="Schachtman D."/>
        </authorList>
    </citation>
    <scope>NUCLEOTIDE SEQUENCE [LARGE SCALE GENOMIC DNA]</scope>
    <source>
        <strain evidence="9 10">DS1607</strain>
    </source>
</reference>
<evidence type="ECO:0000256" key="6">
    <source>
        <dbReference type="ARBA" id="ARBA00037937"/>
    </source>
</evidence>
<organism evidence="9 10">
    <name type="scientific">Variovorax ginsengisoli</name>
    <dbReference type="NCBI Taxonomy" id="363844"/>
    <lineage>
        <taxon>Bacteria</taxon>
        <taxon>Pseudomonadati</taxon>
        <taxon>Pseudomonadota</taxon>
        <taxon>Betaproteobacteria</taxon>
        <taxon>Burkholderiales</taxon>
        <taxon>Comamonadaceae</taxon>
        <taxon>Variovorax</taxon>
    </lineage>
</organism>
<evidence type="ECO:0000256" key="1">
    <source>
        <dbReference type="ARBA" id="ARBA00022475"/>
    </source>
</evidence>
<keyword evidence="8" id="KW-0732">Signal</keyword>
<gene>
    <name evidence="9" type="ORF">J2W36_004568</name>
</gene>
<comment type="caution">
    <text evidence="9">The sequence shown here is derived from an EMBL/GenBank/DDBJ whole genome shotgun (WGS) entry which is preliminary data.</text>
</comment>
<evidence type="ECO:0000256" key="3">
    <source>
        <dbReference type="ARBA" id="ARBA00022989"/>
    </source>
</evidence>
<comment type="similarity">
    <text evidence="6 7">Belongs to the FliO/MopB family.</text>
</comment>
<dbReference type="PANTHER" id="PTHR38766:SF1">
    <property type="entry name" value="FLAGELLAR PROTEIN FLIO"/>
    <property type="match status" value="1"/>
</dbReference>
<keyword evidence="2 7" id="KW-0812">Transmembrane</keyword>
<accession>A0ABT9SD58</accession>
<sequence length="155" mass="15963">MNTIRLRTLLAGALASACAMAAHAALPLVPSPALEAGTSSGGSSMLQAVLGTLVVVGAIFLCAWLGRRFGVHRMGGNGLVKVVSTSMVGQRERVVVVEVAGTWLVLGVTAQNVQTLHTLPAQASHDAAPAQPLPSLAPFALRLRDSLSARLRPTP</sequence>
<dbReference type="PANTHER" id="PTHR38766">
    <property type="entry name" value="FLAGELLAR PROTEIN FLIO"/>
    <property type="match status" value="1"/>
</dbReference>
<dbReference type="InterPro" id="IPR052205">
    <property type="entry name" value="FliO/MopB"/>
</dbReference>